<dbReference type="HOGENOM" id="CLU_211159_0_0_1"/>
<comment type="caution">
    <text evidence="1">The sequence shown here is derived from an EMBL/GenBank/DDBJ whole genome shotgun (WGS) entry which is preliminary data.</text>
</comment>
<reference evidence="1 2" key="1">
    <citation type="journal article" date="2007" name="Proc. Natl. Acad. Sci. U.S.A.">
        <title>Genome sequencing and comparative analysis of Saccharomyces cerevisiae strain YJM789.</title>
        <authorList>
            <person name="Wei W."/>
            <person name="McCusker J.H."/>
            <person name="Hyman R.W."/>
            <person name="Jones T."/>
            <person name="Ning Y."/>
            <person name="Cao Z."/>
            <person name="Gu Z."/>
            <person name="Bruno D."/>
            <person name="Miranda M."/>
            <person name="Nguyen M."/>
            <person name="Wilhelmy J."/>
            <person name="Komp C."/>
            <person name="Tamse R."/>
            <person name="Wang X."/>
            <person name="Jia P."/>
            <person name="Luedi P."/>
            <person name="Oefner P.J."/>
            <person name="David L."/>
            <person name="Dietrich F.S."/>
            <person name="Li Y."/>
            <person name="Davis R.W."/>
            <person name="Steinmetz L.M."/>
        </authorList>
    </citation>
    <scope>NUCLEOTIDE SEQUENCE [LARGE SCALE GENOMIC DNA]</scope>
    <source>
        <strain evidence="1 2">YJM789</strain>
    </source>
</reference>
<accession>A6ZY01</accession>
<evidence type="ECO:0000313" key="2">
    <source>
        <dbReference type="Proteomes" id="UP000007060"/>
    </source>
</evidence>
<sequence>MESIFLHANITIIPHSVLYVSLSYYIINPCVSVSTNLDDYFSSFVSSSNTVYDNILVT</sequence>
<evidence type="ECO:0000313" key="1">
    <source>
        <dbReference type="EMBL" id="EDN60381.1"/>
    </source>
</evidence>
<name>A6ZY01_YEAS7</name>
<dbReference type="AlphaFoldDB" id="A6ZY01"/>
<organism evidence="1 2">
    <name type="scientific">Saccharomyces cerevisiae (strain YJM789)</name>
    <name type="common">Baker's yeast</name>
    <dbReference type="NCBI Taxonomy" id="307796"/>
    <lineage>
        <taxon>Eukaryota</taxon>
        <taxon>Fungi</taxon>
        <taxon>Dikarya</taxon>
        <taxon>Ascomycota</taxon>
        <taxon>Saccharomycotina</taxon>
        <taxon>Saccharomycetes</taxon>
        <taxon>Saccharomycetales</taxon>
        <taxon>Saccharomycetaceae</taxon>
        <taxon>Saccharomyces</taxon>
    </lineage>
</organism>
<protein>
    <submittedName>
        <fullName evidence="1">Conserved protein</fullName>
    </submittedName>
</protein>
<proteinExistence type="predicted"/>
<gene>
    <name evidence="1" type="ORF">SCY_0939</name>
</gene>
<dbReference type="EMBL" id="AAFW02000145">
    <property type="protein sequence ID" value="EDN60381.1"/>
    <property type="molecule type" value="Genomic_DNA"/>
</dbReference>
<dbReference type="Proteomes" id="UP000007060">
    <property type="component" value="Unassembled WGS sequence"/>
</dbReference>